<organism evidence="2">
    <name type="scientific">Siphoviridae sp. ctQtc11</name>
    <dbReference type="NCBI Taxonomy" id="2825497"/>
    <lineage>
        <taxon>Viruses</taxon>
        <taxon>Duplodnaviria</taxon>
        <taxon>Heunggongvirae</taxon>
        <taxon>Uroviricota</taxon>
        <taxon>Caudoviricetes</taxon>
    </lineage>
</organism>
<accession>A0A8S5P494</accession>
<name>A0A8S5P494_9CAUD</name>
<protein>
    <submittedName>
        <fullName evidence="2">Uncharacterized protein</fullName>
    </submittedName>
</protein>
<reference evidence="2" key="1">
    <citation type="journal article" date="2021" name="Proc. Natl. Acad. Sci. U.S.A.">
        <title>A Catalog of Tens of Thousands of Viruses from Human Metagenomes Reveals Hidden Associations with Chronic Diseases.</title>
        <authorList>
            <person name="Tisza M.J."/>
            <person name="Buck C.B."/>
        </authorList>
    </citation>
    <scope>NUCLEOTIDE SEQUENCE</scope>
    <source>
        <strain evidence="2">CtQtc11</strain>
    </source>
</reference>
<keyword evidence="1" id="KW-0812">Transmembrane</keyword>
<keyword evidence="1" id="KW-0472">Membrane</keyword>
<keyword evidence="1" id="KW-1133">Transmembrane helix</keyword>
<sequence>MLCLKKNVTEKQIKKYGFKRCRKTYNELFYLCIARGVQVIFIGDGIFVQHWMNDDPRIHSRPNCKYKDDREVLDVIYDLITDGLIERRRT</sequence>
<proteinExistence type="predicted"/>
<dbReference type="EMBL" id="BK015325">
    <property type="protein sequence ID" value="DAE01469.1"/>
    <property type="molecule type" value="Genomic_DNA"/>
</dbReference>
<evidence type="ECO:0000256" key="1">
    <source>
        <dbReference type="SAM" id="Phobius"/>
    </source>
</evidence>
<evidence type="ECO:0000313" key="2">
    <source>
        <dbReference type="EMBL" id="DAE01469.1"/>
    </source>
</evidence>
<feature type="transmembrane region" description="Helical" evidence="1">
    <location>
        <begin position="28"/>
        <end position="52"/>
    </location>
</feature>